<keyword evidence="3" id="KW-1185">Reference proteome</keyword>
<dbReference type="AlphaFoldDB" id="A0A510HL24"/>
<evidence type="ECO:0000313" key="2">
    <source>
        <dbReference type="EMBL" id="BBL80726.1"/>
    </source>
</evidence>
<name>A0A510HL24_9ACTN</name>
<sequence length="53" mass="5962">MIEVHELALLLLQAQTTGNPTGVGLFRFFAGFVLIIAIYTTALLFTYWISKEE</sequence>
<reference evidence="2" key="1">
    <citation type="journal article" date="2019" name="Microbiol. Resour. Announc.">
        <title>Complete Genome Sequence of Rubrobacter xylanophilus Strain AA3-22, Isolated from Arima Onsen in Japan.</title>
        <authorList>
            <person name="Tomariguchi N."/>
            <person name="Miyazaki K."/>
        </authorList>
    </citation>
    <scope>NUCLEOTIDE SEQUENCE [LARGE SCALE GENOMIC DNA]</scope>
    <source>
        <strain evidence="2">AA3-22</strain>
    </source>
</reference>
<proteinExistence type="predicted"/>
<accession>A0A510HL24</accession>
<dbReference type="EMBL" id="AP019791">
    <property type="protein sequence ID" value="BBL80726.1"/>
    <property type="molecule type" value="Genomic_DNA"/>
</dbReference>
<organism evidence="2 3">
    <name type="scientific">Rubrobacter xylanophilus</name>
    <dbReference type="NCBI Taxonomy" id="49319"/>
    <lineage>
        <taxon>Bacteria</taxon>
        <taxon>Bacillati</taxon>
        <taxon>Actinomycetota</taxon>
        <taxon>Rubrobacteria</taxon>
        <taxon>Rubrobacterales</taxon>
        <taxon>Rubrobacteraceae</taxon>
        <taxon>Rubrobacter</taxon>
    </lineage>
</organism>
<dbReference type="Proteomes" id="UP000318065">
    <property type="component" value="Chromosome"/>
</dbReference>
<protein>
    <submittedName>
        <fullName evidence="2">Uncharacterized protein</fullName>
    </submittedName>
</protein>
<keyword evidence="1" id="KW-1133">Transmembrane helix</keyword>
<feature type="transmembrane region" description="Helical" evidence="1">
    <location>
        <begin position="28"/>
        <end position="49"/>
    </location>
</feature>
<evidence type="ECO:0000256" key="1">
    <source>
        <dbReference type="SAM" id="Phobius"/>
    </source>
</evidence>
<keyword evidence="1" id="KW-0472">Membrane</keyword>
<keyword evidence="1" id="KW-0812">Transmembrane</keyword>
<gene>
    <name evidence="2" type="ORF">RxyAA322_25800</name>
</gene>
<evidence type="ECO:0000313" key="3">
    <source>
        <dbReference type="Proteomes" id="UP000318065"/>
    </source>
</evidence>